<comment type="cofactor">
    <cofactor evidence="1">
        <name>NAD(+)</name>
        <dbReference type="ChEBI" id="CHEBI:57540"/>
    </cofactor>
</comment>
<evidence type="ECO:0000256" key="6">
    <source>
        <dbReference type="ARBA" id="ARBA00022692"/>
    </source>
</evidence>
<dbReference type="GO" id="GO:0042732">
    <property type="term" value="P:D-xylose metabolic process"/>
    <property type="evidence" value="ECO:0007669"/>
    <property type="project" value="InterPro"/>
</dbReference>
<evidence type="ECO:0000256" key="7">
    <source>
        <dbReference type="ARBA" id="ARBA00022793"/>
    </source>
</evidence>
<comment type="similarity">
    <text evidence="4">Belongs to the NAD(P)-dependent epimerase/dehydratase family. UDP-glucuronic acid decarboxylase subfamily.</text>
</comment>
<evidence type="ECO:0000313" key="18">
    <source>
        <dbReference type="Proteomes" id="UP000053676"/>
    </source>
</evidence>
<evidence type="ECO:0000256" key="2">
    <source>
        <dbReference type="ARBA" id="ARBA00004447"/>
    </source>
</evidence>
<feature type="non-terminal residue" evidence="17">
    <location>
        <position position="100"/>
    </location>
</feature>
<evidence type="ECO:0000256" key="3">
    <source>
        <dbReference type="ARBA" id="ARBA00005100"/>
    </source>
</evidence>
<evidence type="ECO:0000313" key="17">
    <source>
        <dbReference type="EMBL" id="ETN72208.1"/>
    </source>
</evidence>
<dbReference type="InterPro" id="IPR016040">
    <property type="entry name" value="NAD(P)-bd_dom"/>
</dbReference>
<organism evidence="17 18">
    <name type="scientific">Necator americanus</name>
    <name type="common">Human hookworm</name>
    <dbReference type="NCBI Taxonomy" id="51031"/>
    <lineage>
        <taxon>Eukaryota</taxon>
        <taxon>Metazoa</taxon>
        <taxon>Ecdysozoa</taxon>
        <taxon>Nematoda</taxon>
        <taxon>Chromadorea</taxon>
        <taxon>Rhabditida</taxon>
        <taxon>Rhabditina</taxon>
        <taxon>Rhabditomorpha</taxon>
        <taxon>Strongyloidea</taxon>
        <taxon>Ancylostomatidae</taxon>
        <taxon>Bunostominae</taxon>
        <taxon>Necator</taxon>
    </lineage>
</organism>
<dbReference type="Gene3D" id="3.40.50.720">
    <property type="entry name" value="NAD(P)-binding Rossmann-like Domain"/>
    <property type="match status" value="1"/>
</dbReference>
<name>W2SRR3_NECAM</name>
<dbReference type="OrthoDB" id="331544at2759"/>
<feature type="domain" description="NAD(P)-binding" evidence="16">
    <location>
        <begin position="12"/>
        <end position="100"/>
    </location>
</feature>
<dbReference type="GO" id="GO:0070403">
    <property type="term" value="F:NAD+ binding"/>
    <property type="evidence" value="ECO:0007669"/>
    <property type="project" value="InterPro"/>
</dbReference>
<reference evidence="18" key="1">
    <citation type="journal article" date="2014" name="Nat. Genet.">
        <title>Genome of the human hookworm Necator americanus.</title>
        <authorList>
            <person name="Tang Y.T."/>
            <person name="Gao X."/>
            <person name="Rosa B.A."/>
            <person name="Abubucker S."/>
            <person name="Hallsworth-Pepin K."/>
            <person name="Martin J."/>
            <person name="Tyagi R."/>
            <person name="Heizer E."/>
            <person name="Zhang X."/>
            <person name="Bhonagiri-Palsikar V."/>
            <person name="Minx P."/>
            <person name="Warren W.C."/>
            <person name="Wang Q."/>
            <person name="Zhan B."/>
            <person name="Hotez P.J."/>
            <person name="Sternberg P.W."/>
            <person name="Dougall A."/>
            <person name="Gaze S.T."/>
            <person name="Mulvenna J."/>
            <person name="Sotillo J."/>
            <person name="Ranganathan S."/>
            <person name="Rabelo E.M."/>
            <person name="Wilson R.K."/>
            <person name="Felgner P.L."/>
            <person name="Bethony J."/>
            <person name="Hawdon J.M."/>
            <person name="Gasser R.B."/>
            <person name="Loukas A."/>
            <person name="Mitreva M."/>
        </authorList>
    </citation>
    <scope>NUCLEOTIDE SEQUENCE [LARGE SCALE GENOMIC DNA]</scope>
</reference>
<evidence type="ECO:0000256" key="1">
    <source>
        <dbReference type="ARBA" id="ARBA00001911"/>
    </source>
</evidence>
<evidence type="ECO:0000256" key="5">
    <source>
        <dbReference type="ARBA" id="ARBA00012290"/>
    </source>
</evidence>
<dbReference type="EMBL" id="KI665213">
    <property type="protein sequence ID" value="ETN72208.1"/>
    <property type="molecule type" value="Genomic_DNA"/>
</dbReference>
<feature type="compositionally biased region" description="Basic and acidic residues" evidence="14">
    <location>
        <begin position="81"/>
        <end position="100"/>
    </location>
</feature>
<keyword evidence="11" id="KW-0333">Golgi apparatus</keyword>
<evidence type="ECO:0000256" key="8">
    <source>
        <dbReference type="ARBA" id="ARBA00022968"/>
    </source>
</evidence>
<dbReference type="GO" id="GO:0032580">
    <property type="term" value="C:Golgi cisterna membrane"/>
    <property type="evidence" value="ECO:0007669"/>
    <property type="project" value="UniProtKB-SubCell"/>
</dbReference>
<keyword evidence="13" id="KW-0456">Lyase</keyword>
<dbReference type="EC" id="4.1.1.35" evidence="5"/>
<dbReference type="Proteomes" id="UP000053676">
    <property type="component" value="Unassembled WGS sequence"/>
</dbReference>
<keyword evidence="15" id="KW-0732">Signal</keyword>
<evidence type="ECO:0000256" key="9">
    <source>
        <dbReference type="ARBA" id="ARBA00022989"/>
    </source>
</evidence>
<comment type="pathway">
    <text evidence="3">Nucleotide-sugar biosynthesis; UDP-alpha-D-xylose biosynthesis; UDP-alpha-D-xylose from UDP-alpha-D-glucuronate: step 1/1.</text>
</comment>
<keyword evidence="8" id="KW-0735">Signal-anchor</keyword>
<dbReference type="KEGG" id="nai:NECAME_18968"/>
<evidence type="ECO:0000259" key="16">
    <source>
        <dbReference type="Pfam" id="PF16363"/>
    </source>
</evidence>
<evidence type="ECO:0000256" key="11">
    <source>
        <dbReference type="ARBA" id="ARBA00023034"/>
    </source>
</evidence>
<gene>
    <name evidence="17" type="ORF">NECAME_18968</name>
</gene>
<evidence type="ECO:0000256" key="14">
    <source>
        <dbReference type="SAM" id="MobiDB-lite"/>
    </source>
</evidence>
<feature type="chain" id="PRO_5004826107" description="UDP-glucuronate decarboxylase" evidence="15">
    <location>
        <begin position="17"/>
        <end position="100"/>
    </location>
</feature>
<dbReference type="InterPro" id="IPR044516">
    <property type="entry name" value="UXS-like"/>
</dbReference>
<protein>
    <recommendedName>
        <fullName evidence="5">UDP-glucuronate decarboxylase</fullName>
        <ecNumber evidence="5">4.1.1.35</ecNumber>
    </recommendedName>
</protein>
<dbReference type="PANTHER" id="PTHR43078">
    <property type="entry name" value="UDP-GLUCURONIC ACID DECARBOXYLASE-RELATED"/>
    <property type="match status" value="1"/>
</dbReference>
<keyword evidence="12" id="KW-0472">Membrane</keyword>
<dbReference type="GO" id="GO:0033320">
    <property type="term" value="P:UDP-D-xylose biosynthetic process"/>
    <property type="evidence" value="ECO:0007669"/>
    <property type="project" value="UniProtKB-UniPathway"/>
</dbReference>
<dbReference type="SUPFAM" id="SSF51735">
    <property type="entry name" value="NAD(P)-binding Rossmann-fold domains"/>
    <property type="match status" value="1"/>
</dbReference>
<keyword evidence="6" id="KW-0812">Transmembrane</keyword>
<feature type="signal peptide" evidence="15">
    <location>
        <begin position="1"/>
        <end position="16"/>
    </location>
</feature>
<dbReference type="GO" id="GO:0048040">
    <property type="term" value="F:UDP-glucuronate decarboxylase activity"/>
    <property type="evidence" value="ECO:0007669"/>
    <property type="project" value="UniProtKB-EC"/>
</dbReference>
<accession>W2SRR3</accession>
<evidence type="ECO:0000256" key="12">
    <source>
        <dbReference type="ARBA" id="ARBA00023136"/>
    </source>
</evidence>
<evidence type="ECO:0000256" key="4">
    <source>
        <dbReference type="ARBA" id="ARBA00007505"/>
    </source>
</evidence>
<dbReference type="PANTHER" id="PTHR43078:SF6">
    <property type="entry name" value="UDP-GLUCURONIC ACID DECARBOXYLASE 1"/>
    <property type="match status" value="1"/>
</dbReference>
<keyword evidence="9" id="KW-1133">Transmembrane helix</keyword>
<evidence type="ECO:0000256" key="15">
    <source>
        <dbReference type="SAM" id="SignalP"/>
    </source>
</evidence>
<keyword evidence="18" id="KW-1185">Reference proteome</keyword>
<dbReference type="STRING" id="51031.W2SRR3"/>
<proteinExistence type="inferred from homology"/>
<dbReference type="Pfam" id="PF16363">
    <property type="entry name" value="GDP_Man_Dehyd"/>
    <property type="match status" value="1"/>
</dbReference>
<evidence type="ECO:0000256" key="10">
    <source>
        <dbReference type="ARBA" id="ARBA00023027"/>
    </source>
</evidence>
<dbReference type="UniPathway" id="UPA00796">
    <property type="reaction ID" value="UER00771"/>
</dbReference>
<keyword evidence="7" id="KW-0210">Decarboxylase</keyword>
<dbReference type="InterPro" id="IPR036291">
    <property type="entry name" value="NAD(P)-bd_dom_sf"/>
</dbReference>
<keyword evidence="10" id="KW-0520">NAD</keyword>
<comment type="subcellular location">
    <subcellularLocation>
        <location evidence="2">Golgi apparatus</location>
        <location evidence="2">Golgi stack membrane</location>
        <topology evidence="2">Single-pass type II membrane protein</topology>
    </subcellularLocation>
</comment>
<sequence length="100" mass="11399">MFWWITLLFNSIYGDGSQTRSFQYVDDLVDGLISLMNSNCSSPVNLGNPEEHSISNFARIIRDLVGSSSVIINQPSQEDDPQQRRPDITRAARELNWKPQ</sequence>
<evidence type="ECO:0000256" key="13">
    <source>
        <dbReference type="ARBA" id="ARBA00023239"/>
    </source>
</evidence>
<feature type="region of interest" description="Disordered" evidence="14">
    <location>
        <begin position="72"/>
        <end position="100"/>
    </location>
</feature>
<dbReference type="AlphaFoldDB" id="W2SRR3"/>